<dbReference type="VEuPathDB" id="GiardiaDB:QR46_4899"/>
<dbReference type="VEuPathDB" id="GiardiaDB:DHA2_151765"/>
<dbReference type="Pfam" id="PF03302">
    <property type="entry name" value="VSP"/>
    <property type="match status" value="1"/>
</dbReference>
<dbReference type="Gene3D" id="2.10.220.10">
    <property type="entry name" value="Hormone Receptor, Insulin-like Growth Factor Receptor 1, Chain A, domain 2"/>
    <property type="match status" value="3"/>
</dbReference>
<name>V6TN62_GIAIN</name>
<dbReference type="Proteomes" id="UP000018040">
    <property type="component" value="Unassembled WGS sequence"/>
</dbReference>
<reference evidence="1 2" key="2">
    <citation type="journal article" date="2013" name="Genome Biol. Evol.">
        <title>Genome sequencing of Giardia lamblia genotypes A2 and B isolates (DH and GS) and comparative analysis with the genomes of genotypes A1 and E (WB and Pig).</title>
        <authorList>
            <person name="Adam R.D."/>
            <person name="Dahlstrom E.W."/>
            <person name="Martens C.A."/>
            <person name="Bruno D.P."/>
            <person name="Barbian K.D."/>
            <person name="Ricklefs S.M."/>
            <person name="Hernandez M.M."/>
            <person name="Narla N.P."/>
            <person name="Patel R.B."/>
            <person name="Porcella S.F."/>
            <person name="Nash T.E."/>
        </authorList>
    </citation>
    <scope>NUCLEOTIDE SEQUENCE [LARGE SCALE GENOMIC DNA]</scope>
    <source>
        <strain evidence="1 2">GS</strain>
    </source>
</reference>
<reference evidence="2" key="1">
    <citation type="submission" date="2012-02" db="EMBL/GenBank/DDBJ databases">
        <title>Genome sequencing of Giardia lamblia Genotypes A2 and B isolates (DH and GS) and comparative analysis with the genomes of Genotypes A1 and E (WB and Pig).</title>
        <authorList>
            <person name="Adam R."/>
            <person name="Dahlstrom E."/>
            <person name="Martens C."/>
            <person name="Bruno D."/>
            <person name="Barbian K."/>
            <person name="Porcella S.F."/>
            <person name="Nash T."/>
        </authorList>
    </citation>
    <scope>NUCLEOTIDE SEQUENCE</scope>
    <source>
        <strain evidence="2">GS</strain>
    </source>
</reference>
<comment type="caution">
    <text evidence="1">The sequence shown here is derived from an EMBL/GenBank/DDBJ whole genome shotgun (WGS) entry which is preliminary data.</text>
</comment>
<dbReference type="SMART" id="SM00261">
    <property type="entry name" value="FU"/>
    <property type="match status" value="6"/>
</dbReference>
<dbReference type="AlphaFoldDB" id="V6TN62"/>
<evidence type="ECO:0000313" key="2">
    <source>
        <dbReference type="Proteomes" id="UP000018040"/>
    </source>
</evidence>
<dbReference type="InterPro" id="IPR006212">
    <property type="entry name" value="Furin_repeat"/>
</dbReference>
<organism evidence="1 2">
    <name type="scientific">Giardia intestinalis</name>
    <name type="common">Giardia lamblia</name>
    <dbReference type="NCBI Taxonomy" id="5741"/>
    <lineage>
        <taxon>Eukaryota</taxon>
        <taxon>Metamonada</taxon>
        <taxon>Diplomonadida</taxon>
        <taxon>Hexamitidae</taxon>
        <taxon>Giardiinae</taxon>
        <taxon>Giardia</taxon>
    </lineage>
</organism>
<dbReference type="VEuPathDB" id="GiardiaDB:GL50581_2720"/>
<protein>
    <submittedName>
        <fullName evidence="1">Variant-specific surface protein</fullName>
    </submittedName>
</protein>
<dbReference type="InterPro" id="IPR052798">
    <property type="entry name" value="Giardia_VSA"/>
</dbReference>
<sequence>VCLDWKSALAHLSLHVQGRISRLVGQIVAASQQWRIHRTTRCLHPPLGGGYSVGAIGSSVCREARDGACVGYAEEDKTDKASAGIIRAGAEETPTCEAVTDSNAVSTKCAQNKCDVTIGGNPYCSQCSTAAEFPINGVCTTTIDGNTCTTGGVCTQCKDGYFLHKGGCYKKGEEPGSLICKDATGTAGKCQACADGYFKNSDTAATTDSCVACGDENCATCTVGAEQQKCSKCKTTGTKTYLKGDAGAGTCVTEAECTTNNDHYTDSSDTSSLVCKACSTIVGCSTCSSGTACTKCTDENYLKTVSGVTTCVTDCGEGYFKHTATDSSLKTCQSCSGTNNNLDPAGAGVAGCAACTYDSAKVTCTKCGTGKYLKSDGTCADSCTANTEFVKNDPTNGNKCVSCGDQTDGVAGCSECSLLPSASRSSATLIKCTKCGNSKYLKEGTCADKAECTGTTFPKEDNSNGNKCVPCNDSTNGGVADCTACALTTDSSRTTLVTCSACSGNKIVKTADGATSCIDESACNNGFFVKESGGSKTCEACDSTCKTCSGAATQCTSCNPDKPYLKKTQSTNQTGTCTTEQECTNDNTHYADDADPKTCKACAEGTFEGCETCEKSTEGAVACKTCGPQKKIRPDKKGCIDASPPDVSTEKSGVCECVEGYTLEGGNCASSSANKSGLSTGAIVGISVAAVVACPVPLTGYLPLYDEQSKQSYYC</sequence>
<dbReference type="EMBL" id="AHHH01000336">
    <property type="protein sequence ID" value="ESU40074.1"/>
    <property type="molecule type" value="Genomic_DNA"/>
</dbReference>
<gene>
    <name evidence="1" type="ORF">GSB_154948</name>
</gene>
<dbReference type="PANTHER" id="PTHR23275">
    <property type="entry name" value="CABRIOLET.-RELATED"/>
    <property type="match status" value="1"/>
</dbReference>
<dbReference type="InterPro" id="IPR005127">
    <property type="entry name" value="Giardia_VSP"/>
</dbReference>
<dbReference type="InterPro" id="IPR009030">
    <property type="entry name" value="Growth_fac_rcpt_cys_sf"/>
</dbReference>
<proteinExistence type="predicted"/>
<feature type="non-terminal residue" evidence="1">
    <location>
        <position position="1"/>
    </location>
</feature>
<dbReference type="SUPFAM" id="SSF57184">
    <property type="entry name" value="Growth factor receptor domain"/>
    <property type="match status" value="3"/>
</dbReference>
<evidence type="ECO:0000313" key="1">
    <source>
        <dbReference type="EMBL" id="ESU40074.1"/>
    </source>
</evidence>
<accession>V6TN62</accession>
<dbReference type="OrthoDB" id="18487at2759"/>
<dbReference type="PANTHER" id="PTHR23275:SF100">
    <property type="entry name" value="EGF-LIKE DOMAIN-CONTAINING PROTEIN"/>
    <property type="match status" value="1"/>
</dbReference>